<keyword evidence="2" id="KW-1185">Reference proteome</keyword>
<dbReference type="AlphaFoldDB" id="A0A0K2ZWH4"/>
<sequence length="93" mass="9934">MVSPTGPLVDDNGGFAAGEQLLRLHLNESPYGPPPASPHCCNRNWKPIPGAIRKATAQRHGASLVVDEAFMDDVEDPCAPASARCCCTRSPRH</sequence>
<gene>
    <name evidence="1" type="ORF">XTALMG727_2397</name>
</gene>
<proteinExistence type="predicted"/>
<accession>A0A0K2ZWH4</accession>
<protein>
    <submittedName>
        <fullName evidence="1">Uncharacterized protein</fullName>
    </submittedName>
</protein>
<reference evidence="2" key="1">
    <citation type="submission" date="2015-07" db="EMBL/GenBank/DDBJ databases">
        <authorList>
            <person name="Wibberg D."/>
        </authorList>
    </citation>
    <scope>NUCLEOTIDE SEQUENCE [LARGE SCALE GENOMIC DNA]</scope>
</reference>
<name>A0A0K2ZWH4_9XANT</name>
<evidence type="ECO:0000313" key="2">
    <source>
        <dbReference type="Proteomes" id="UP000046187"/>
    </source>
</evidence>
<dbReference type="RefSeq" id="WP_144423803.1">
    <property type="nucleotide sequence ID" value="NZ_CXOI01000038.1"/>
</dbReference>
<evidence type="ECO:0000313" key="1">
    <source>
        <dbReference type="EMBL" id="CTP88509.1"/>
    </source>
</evidence>
<dbReference type="EMBL" id="CXOI01000038">
    <property type="protein sequence ID" value="CTP88509.1"/>
    <property type="molecule type" value="Genomic_DNA"/>
</dbReference>
<dbReference type="Proteomes" id="UP000046187">
    <property type="component" value="Unassembled WGS sequence"/>
</dbReference>
<organism evidence="1 2">
    <name type="scientific">Xanthomonas graminis pv. arrhenatheri LMG 727</name>
    <dbReference type="NCBI Taxonomy" id="1195923"/>
    <lineage>
        <taxon>Bacteria</taxon>
        <taxon>Pseudomonadati</taxon>
        <taxon>Pseudomonadota</taxon>
        <taxon>Gammaproteobacteria</taxon>
        <taxon>Lysobacterales</taxon>
        <taxon>Lysobacteraceae</taxon>
        <taxon>Xanthomonas</taxon>
        <taxon>Xanthomonas translucens group</taxon>
        <taxon>Xanthomonas graminis</taxon>
    </lineage>
</organism>